<reference evidence="2" key="1">
    <citation type="journal article" date="2019" name="bioRxiv">
        <title>The Genome of the Zebra Mussel, Dreissena polymorpha: A Resource for Invasive Species Research.</title>
        <authorList>
            <person name="McCartney M.A."/>
            <person name="Auch B."/>
            <person name="Kono T."/>
            <person name="Mallez S."/>
            <person name="Zhang Y."/>
            <person name="Obille A."/>
            <person name="Becker A."/>
            <person name="Abrahante J.E."/>
            <person name="Garbe J."/>
            <person name="Badalamenti J.P."/>
            <person name="Herman A."/>
            <person name="Mangelson H."/>
            <person name="Liachko I."/>
            <person name="Sullivan S."/>
            <person name="Sone E.D."/>
            <person name="Koren S."/>
            <person name="Silverstein K.A.T."/>
            <person name="Beckman K.B."/>
            <person name="Gohl D.M."/>
        </authorList>
    </citation>
    <scope>NUCLEOTIDE SEQUENCE</scope>
    <source>
        <strain evidence="2">Duluth1</strain>
        <tissue evidence="2">Whole animal</tissue>
    </source>
</reference>
<dbReference type="Proteomes" id="UP000828390">
    <property type="component" value="Unassembled WGS sequence"/>
</dbReference>
<protein>
    <submittedName>
        <fullName evidence="2">Uncharacterized protein</fullName>
    </submittedName>
</protein>
<gene>
    <name evidence="2" type="ORF">DPMN_045632</name>
</gene>
<dbReference type="EMBL" id="JAIWYP010000011">
    <property type="protein sequence ID" value="KAH3738988.1"/>
    <property type="molecule type" value="Genomic_DNA"/>
</dbReference>
<organism evidence="2 3">
    <name type="scientific">Dreissena polymorpha</name>
    <name type="common">Zebra mussel</name>
    <name type="synonym">Mytilus polymorpha</name>
    <dbReference type="NCBI Taxonomy" id="45954"/>
    <lineage>
        <taxon>Eukaryota</taxon>
        <taxon>Metazoa</taxon>
        <taxon>Spiralia</taxon>
        <taxon>Lophotrochozoa</taxon>
        <taxon>Mollusca</taxon>
        <taxon>Bivalvia</taxon>
        <taxon>Autobranchia</taxon>
        <taxon>Heteroconchia</taxon>
        <taxon>Euheterodonta</taxon>
        <taxon>Imparidentia</taxon>
        <taxon>Neoheterodontei</taxon>
        <taxon>Myida</taxon>
        <taxon>Dreissenoidea</taxon>
        <taxon>Dreissenidae</taxon>
        <taxon>Dreissena</taxon>
    </lineage>
</organism>
<accession>A0A9D4D4Q2</accession>
<evidence type="ECO:0000313" key="2">
    <source>
        <dbReference type="EMBL" id="KAH3738988.1"/>
    </source>
</evidence>
<feature type="region of interest" description="Disordered" evidence="1">
    <location>
        <begin position="36"/>
        <end position="63"/>
    </location>
</feature>
<evidence type="ECO:0000313" key="3">
    <source>
        <dbReference type="Proteomes" id="UP000828390"/>
    </source>
</evidence>
<comment type="caution">
    <text evidence="2">The sequence shown here is derived from an EMBL/GenBank/DDBJ whole genome shotgun (WGS) entry which is preliminary data.</text>
</comment>
<keyword evidence="3" id="KW-1185">Reference proteome</keyword>
<sequence length="63" mass="7175">MVVHREIDFPITPRGVQPLSTRSIMMETPSDRVDFPCSRRIVHGGSGVDGRNRARRSVPYMYS</sequence>
<dbReference type="AlphaFoldDB" id="A0A9D4D4Q2"/>
<name>A0A9D4D4Q2_DREPO</name>
<reference evidence="2" key="2">
    <citation type="submission" date="2020-11" db="EMBL/GenBank/DDBJ databases">
        <authorList>
            <person name="McCartney M.A."/>
            <person name="Auch B."/>
            <person name="Kono T."/>
            <person name="Mallez S."/>
            <person name="Becker A."/>
            <person name="Gohl D.M."/>
            <person name="Silverstein K.A.T."/>
            <person name="Koren S."/>
            <person name="Bechman K.B."/>
            <person name="Herman A."/>
            <person name="Abrahante J.E."/>
            <person name="Garbe J."/>
        </authorList>
    </citation>
    <scope>NUCLEOTIDE SEQUENCE</scope>
    <source>
        <strain evidence="2">Duluth1</strain>
        <tissue evidence="2">Whole animal</tissue>
    </source>
</reference>
<proteinExistence type="predicted"/>
<evidence type="ECO:0000256" key="1">
    <source>
        <dbReference type="SAM" id="MobiDB-lite"/>
    </source>
</evidence>